<feature type="binding site" evidence="17">
    <location>
        <begin position="430"/>
        <end position="434"/>
    </location>
    <ligand>
        <name>AMP</name>
        <dbReference type="ChEBI" id="CHEBI:456215"/>
    </ligand>
</feature>
<dbReference type="NCBIfam" id="TIGR00197">
    <property type="entry name" value="yjeF_nterm"/>
    <property type="match status" value="1"/>
</dbReference>
<dbReference type="PROSITE" id="PS51383">
    <property type="entry name" value="YJEF_C_3"/>
    <property type="match status" value="1"/>
</dbReference>
<dbReference type="GO" id="GO:0005524">
    <property type="term" value="F:ATP binding"/>
    <property type="evidence" value="ECO:0007669"/>
    <property type="project" value="UniProtKB-UniRule"/>
</dbReference>
<dbReference type="GO" id="GO:0046496">
    <property type="term" value="P:nicotinamide nucleotide metabolic process"/>
    <property type="evidence" value="ECO:0007669"/>
    <property type="project" value="UniProtKB-UniRule"/>
</dbReference>
<dbReference type="Gene3D" id="3.40.1190.20">
    <property type="match status" value="1"/>
</dbReference>
<comment type="caution">
    <text evidence="18">Lacks conserved residue(s) required for the propagation of feature annotation.</text>
</comment>
<feature type="binding site" evidence="18">
    <location>
        <begin position="135"/>
        <end position="141"/>
    </location>
    <ligand>
        <name>(6S)-NADPHX</name>
        <dbReference type="ChEBI" id="CHEBI:64076"/>
    </ligand>
</feature>
<feature type="binding site" evidence="17">
    <location>
        <position position="271"/>
    </location>
    <ligand>
        <name>(6S)-NADPHX</name>
        <dbReference type="ChEBI" id="CHEBI:64076"/>
    </ligand>
</feature>
<dbReference type="Gene3D" id="3.40.50.10260">
    <property type="entry name" value="YjeF N-terminal domain"/>
    <property type="match status" value="1"/>
</dbReference>
<evidence type="ECO:0000256" key="2">
    <source>
        <dbReference type="ARBA" id="ARBA00000909"/>
    </source>
</evidence>
<dbReference type="InterPro" id="IPR036652">
    <property type="entry name" value="YjeF_N_dom_sf"/>
</dbReference>
<evidence type="ECO:0000256" key="1">
    <source>
        <dbReference type="ARBA" id="ARBA00000013"/>
    </source>
</evidence>
<feature type="binding site" evidence="18">
    <location>
        <position position="64"/>
    </location>
    <ligand>
        <name>K(+)</name>
        <dbReference type="ChEBI" id="CHEBI:29103"/>
    </ligand>
</feature>
<evidence type="ECO:0000256" key="6">
    <source>
        <dbReference type="ARBA" id="ARBA00022741"/>
    </source>
</evidence>
<dbReference type="PROSITE" id="PS01050">
    <property type="entry name" value="YJEF_C_2"/>
    <property type="match status" value="1"/>
</dbReference>
<comment type="function">
    <text evidence="14 19">Bifunctional enzyme that catalyzes the epimerization of the S- and R-forms of NAD(P)HX and the dehydration of the S-form of NAD(P)HX at the expense of ADP, which is converted to AMP. This allows the repair of both epimers of NAD(P)HX, a damaged form of NAD(P)H that is a result of enzymatic or heat-dependent hydration.</text>
</comment>
<feature type="binding site" evidence="17">
    <location>
        <position position="336"/>
    </location>
    <ligand>
        <name>(6S)-NADPHX</name>
        <dbReference type="ChEBI" id="CHEBI:64076"/>
    </ligand>
</feature>
<comment type="subunit">
    <text evidence="17">Homotetramer.</text>
</comment>
<keyword evidence="8 17" id="KW-0521">NADP</keyword>
<organism evidence="22 23">
    <name type="scientific">Butyrivibrio hungatei</name>
    <dbReference type="NCBI Taxonomy" id="185008"/>
    <lineage>
        <taxon>Bacteria</taxon>
        <taxon>Bacillati</taxon>
        <taxon>Bacillota</taxon>
        <taxon>Clostridia</taxon>
        <taxon>Lachnospirales</taxon>
        <taxon>Lachnospiraceae</taxon>
        <taxon>Butyrivibrio</taxon>
    </lineage>
</organism>
<evidence type="ECO:0000256" key="10">
    <source>
        <dbReference type="ARBA" id="ARBA00023027"/>
    </source>
</evidence>
<dbReference type="InterPro" id="IPR017953">
    <property type="entry name" value="Carbohydrate_kinase_pred_CS"/>
</dbReference>
<evidence type="ECO:0000256" key="3">
    <source>
        <dbReference type="ARBA" id="ARBA00006001"/>
    </source>
</evidence>
<comment type="similarity">
    <text evidence="3 19">In the N-terminal section; belongs to the NnrE/AIBP family.</text>
</comment>
<evidence type="ECO:0000256" key="7">
    <source>
        <dbReference type="ARBA" id="ARBA00022840"/>
    </source>
</evidence>
<sequence>MKYAVSSREMKIYDRNTSDVFGIPSQVLMERASLKVADVIDERIKARDCKRKYRALVMAGVGNNGGDGAVIARLLKQRGYLVSLCVIGDLTKCSDLLLSQLKICEKYGIDTATFSNIRDNKSIFEWDIIVDALFGIGLSRIVTGSFSDAIDYISRCKEEKKDDLLVVSVDMPSGINADNGEILGTAVRADVTVTFNQIKLGQILYPGCEYVGELVVEDAGITQESFCGRPPRAFFYDETPEMLLPARRKDSNKGTNGKVLIIAGSDVISGACSLATLGCIKAGAGMVKVFTRSSNANIIKTTIPEALIDTYDELSEIKDKLMIDFKWADAVVLGPGIGTDDVAFELVNITLDACDKHLVLDADALNLIAKRDDLRIKVSNYAVSGRKLILTPHLAEFARLFKKTTKECKDAILEYPKTLADELHCTVICKDARSVVSDSNEKKIYINVSGNDGMATAGSGDVLAGLLGAVCCSMDTGFETACIGAYIHGLSGDSAARKHGKYAMVASDIATELEDILR</sequence>
<name>A0A1D9P1C7_9FIRM</name>
<dbReference type="NCBIfam" id="TIGR00196">
    <property type="entry name" value="yjeF_cterm"/>
    <property type="match status" value="1"/>
</dbReference>
<keyword evidence="10 17" id="KW-0520">NAD</keyword>
<evidence type="ECO:0000256" key="8">
    <source>
        <dbReference type="ARBA" id="ARBA00022857"/>
    </source>
</evidence>
<dbReference type="GO" id="GO:0052855">
    <property type="term" value="F:ADP-dependent NAD(P)H-hydrate dehydratase activity"/>
    <property type="evidence" value="ECO:0007669"/>
    <property type="project" value="UniProtKB-UniRule"/>
</dbReference>
<evidence type="ECO:0000256" key="12">
    <source>
        <dbReference type="ARBA" id="ARBA00023239"/>
    </source>
</evidence>
<feature type="domain" description="YjeF C-terminal" evidence="20">
    <location>
        <begin position="236"/>
        <end position="518"/>
    </location>
</feature>
<reference evidence="23" key="1">
    <citation type="submission" date="2016-10" db="EMBL/GenBank/DDBJ databases">
        <title>The complete genome sequence of the rumen bacterium Butyrivibrio hungatei MB2003.</title>
        <authorList>
            <person name="Palevich N."/>
            <person name="Kelly W.J."/>
            <person name="Leahy S.C."/>
            <person name="Altermann E."/>
            <person name="Rakonjac J."/>
            <person name="Attwood G.T."/>
        </authorList>
    </citation>
    <scope>NUCLEOTIDE SEQUENCE [LARGE SCALE GENOMIC DNA]</scope>
    <source>
        <strain evidence="23">MB2003</strain>
    </source>
</reference>
<comment type="function">
    <text evidence="17">Catalyzes the dehydration of the S-form of NAD(P)HX at the expense of ADP, which is converted to AMP. Together with NAD(P)HX epimerase, which catalyzes the epimerization of the S- and R-forms, the enzyme allows the repair of both epimers of NAD(P)HX, a damaged form of NAD(P)H that is a result of enzymatic or heat-dependent hydration.</text>
</comment>
<dbReference type="GO" id="GO:0052856">
    <property type="term" value="F:NAD(P)HX epimerase activity"/>
    <property type="evidence" value="ECO:0007669"/>
    <property type="project" value="UniProtKB-UniRule"/>
</dbReference>
<comment type="similarity">
    <text evidence="4 19">In the C-terminal section; belongs to the NnrD/CARKD family.</text>
</comment>
<evidence type="ECO:0000256" key="14">
    <source>
        <dbReference type="ARBA" id="ARBA00025153"/>
    </source>
</evidence>
<comment type="catalytic activity">
    <reaction evidence="15 17 19">
        <text>(6S)-NADHX + ADP = AMP + phosphate + NADH + H(+)</text>
        <dbReference type="Rhea" id="RHEA:32223"/>
        <dbReference type="ChEBI" id="CHEBI:15378"/>
        <dbReference type="ChEBI" id="CHEBI:43474"/>
        <dbReference type="ChEBI" id="CHEBI:57945"/>
        <dbReference type="ChEBI" id="CHEBI:64074"/>
        <dbReference type="ChEBI" id="CHEBI:456215"/>
        <dbReference type="ChEBI" id="CHEBI:456216"/>
        <dbReference type="EC" id="4.2.1.136"/>
    </reaction>
</comment>
<protein>
    <recommendedName>
        <fullName evidence="19">Bifunctional NAD(P)H-hydrate repair enzyme</fullName>
    </recommendedName>
    <alternativeName>
        <fullName evidence="19">Nicotinamide nucleotide repair protein</fullName>
    </alternativeName>
    <domain>
        <recommendedName>
            <fullName evidence="19">ADP-dependent (S)-NAD(P)H-hydrate dehydratase</fullName>
            <ecNumber evidence="19">4.2.1.136</ecNumber>
        </recommendedName>
        <alternativeName>
            <fullName evidence="19">ADP-dependent NAD(P)HX dehydratase</fullName>
        </alternativeName>
    </domain>
    <domain>
        <recommendedName>
            <fullName evidence="19">NAD(P)H-hydrate epimerase</fullName>
            <ecNumber evidence="19">5.1.99.6</ecNumber>
        </recommendedName>
    </domain>
</protein>
<evidence type="ECO:0000256" key="18">
    <source>
        <dbReference type="HAMAP-Rule" id="MF_01966"/>
    </source>
</evidence>
<keyword evidence="7 17" id="KW-0067">ATP-binding</keyword>
<proteinExistence type="inferred from homology"/>
<accession>A0A1D9P1C7</accession>
<evidence type="ECO:0000256" key="13">
    <source>
        <dbReference type="ARBA" id="ARBA00023268"/>
    </source>
</evidence>
<dbReference type="GO" id="GO:0046872">
    <property type="term" value="F:metal ion binding"/>
    <property type="evidence" value="ECO:0007669"/>
    <property type="project" value="UniProtKB-UniRule"/>
</dbReference>
<comment type="similarity">
    <text evidence="17">Belongs to the NnrD/CARKD family.</text>
</comment>
<keyword evidence="6 17" id="KW-0547">Nucleotide-binding</keyword>
<comment type="catalytic activity">
    <reaction evidence="1 18 19">
        <text>(6R)-NADHX = (6S)-NADHX</text>
        <dbReference type="Rhea" id="RHEA:32215"/>
        <dbReference type="ChEBI" id="CHEBI:64074"/>
        <dbReference type="ChEBI" id="CHEBI:64075"/>
        <dbReference type="EC" id="5.1.99.6"/>
    </reaction>
</comment>
<evidence type="ECO:0000256" key="15">
    <source>
        <dbReference type="ARBA" id="ARBA00048238"/>
    </source>
</evidence>
<evidence type="ECO:0000256" key="16">
    <source>
        <dbReference type="ARBA" id="ARBA00049209"/>
    </source>
</evidence>
<dbReference type="HAMAP" id="MF_01966">
    <property type="entry name" value="NADHX_epimerase"/>
    <property type="match status" value="1"/>
</dbReference>
<dbReference type="Proteomes" id="UP000179284">
    <property type="component" value="Chromosome I"/>
</dbReference>
<keyword evidence="12 17" id="KW-0456">Lyase</keyword>
<evidence type="ECO:0000256" key="5">
    <source>
        <dbReference type="ARBA" id="ARBA00022723"/>
    </source>
</evidence>
<dbReference type="PANTHER" id="PTHR12592">
    <property type="entry name" value="ATP-DEPENDENT (S)-NAD(P)H-HYDRATE DEHYDRATASE FAMILY MEMBER"/>
    <property type="match status" value="1"/>
</dbReference>
<feature type="binding site" evidence="17">
    <location>
        <position position="460"/>
    </location>
    <ligand>
        <name>AMP</name>
        <dbReference type="ChEBI" id="CHEBI:456215"/>
    </ligand>
</feature>
<evidence type="ECO:0000256" key="4">
    <source>
        <dbReference type="ARBA" id="ARBA00009524"/>
    </source>
</evidence>
<dbReference type="GO" id="GO:0110051">
    <property type="term" value="P:metabolite repair"/>
    <property type="evidence" value="ECO:0007669"/>
    <property type="project" value="TreeGrafter"/>
</dbReference>
<dbReference type="RefSeq" id="WP_071175878.1">
    <property type="nucleotide sequence ID" value="NZ_CP017831.1"/>
</dbReference>
<comment type="function">
    <text evidence="18">Catalyzes the epimerization of the S- and R-forms of NAD(P)HX, a damaged form of NAD(P)H that is a result of enzymatic or heat-dependent hydration. This is a prerequisite for the S-specific NAD(P)H-hydrate dehydratase to allow the repair of both epimers of NAD(P)HX.</text>
</comment>
<evidence type="ECO:0000256" key="11">
    <source>
        <dbReference type="ARBA" id="ARBA00023235"/>
    </source>
</evidence>
<feature type="binding site" evidence="18">
    <location>
        <position position="170"/>
    </location>
    <ligand>
        <name>(6S)-NADPHX</name>
        <dbReference type="ChEBI" id="CHEBI:64076"/>
    </ligand>
</feature>
<dbReference type="InterPro" id="IPR030677">
    <property type="entry name" value="Nnr"/>
</dbReference>
<dbReference type="Pfam" id="PF03853">
    <property type="entry name" value="YjeF_N"/>
    <property type="match status" value="1"/>
</dbReference>
<gene>
    <name evidence="18" type="primary">nnrE</name>
    <name evidence="17" type="synonym">nnrD</name>
    <name evidence="22" type="ORF">bhn_I1130</name>
</gene>
<comment type="cofactor">
    <cofactor evidence="18 19">
        <name>K(+)</name>
        <dbReference type="ChEBI" id="CHEBI:29103"/>
    </cofactor>
    <text evidence="18 19">Binds 1 potassium ion per subunit.</text>
</comment>
<evidence type="ECO:0000313" key="22">
    <source>
        <dbReference type="EMBL" id="AOZ96164.1"/>
    </source>
</evidence>
<evidence type="ECO:0000259" key="20">
    <source>
        <dbReference type="PROSITE" id="PS51383"/>
    </source>
</evidence>
<dbReference type="InterPro" id="IPR000631">
    <property type="entry name" value="CARKD"/>
</dbReference>
<dbReference type="PIRSF" id="PIRSF017184">
    <property type="entry name" value="Nnr"/>
    <property type="match status" value="1"/>
</dbReference>
<feature type="domain" description="YjeF N-terminal" evidence="21">
    <location>
        <begin position="10"/>
        <end position="227"/>
    </location>
</feature>
<dbReference type="PROSITE" id="PS51385">
    <property type="entry name" value="YJEF_N"/>
    <property type="match status" value="1"/>
</dbReference>
<keyword evidence="5 18" id="KW-0479">Metal-binding</keyword>
<dbReference type="EC" id="5.1.99.6" evidence="19"/>
<dbReference type="AlphaFoldDB" id="A0A1D9P1C7"/>
<dbReference type="KEGG" id="bhu:bhn_I1130"/>
<feature type="binding site" evidence="18">
    <location>
        <position position="173"/>
    </location>
    <ligand>
        <name>K(+)</name>
        <dbReference type="ChEBI" id="CHEBI:29103"/>
    </ligand>
</feature>
<feature type="binding site" evidence="18">
    <location>
        <begin position="63"/>
        <end position="67"/>
    </location>
    <ligand>
        <name>(6S)-NADPHX</name>
        <dbReference type="ChEBI" id="CHEBI:64076"/>
    </ligand>
</feature>
<comment type="cofactor">
    <cofactor evidence="17">
        <name>Mg(2+)</name>
        <dbReference type="ChEBI" id="CHEBI:18420"/>
    </cofactor>
</comment>
<evidence type="ECO:0000256" key="9">
    <source>
        <dbReference type="ARBA" id="ARBA00022958"/>
    </source>
</evidence>
<evidence type="ECO:0000256" key="17">
    <source>
        <dbReference type="HAMAP-Rule" id="MF_01965"/>
    </source>
</evidence>
<dbReference type="PANTHER" id="PTHR12592:SF0">
    <property type="entry name" value="ATP-DEPENDENT (S)-NAD(P)H-HYDRATE DEHYDRATASE"/>
    <property type="match status" value="1"/>
</dbReference>
<dbReference type="SUPFAM" id="SSF53613">
    <property type="entry name" value="Ribokinase-like"/>
    <property type="match status" value="1"/>
</dbReference>
<dbReference type="InterPro" id="IPR029056">
    <property type="entry name" value="Ribokinase-like"/>
</dbReference>
<dbReference type="EC" id="4.2.1.136" evidence="19"/>
<keyword evidence="13" id="KW-0511">Multifunctional enzyme</keyword>
<comment type="catalytic activity">
    <reaction evidence="16 17 19">
        <text>(6S)-NADPHX + ADP = AMP + phosphate + NADPH + H(+)</text>
        <dbReference type="Rhea" id="RHEA:32235"/>
        <dbReference type="ChEBI" id="CHEBI:15378"/>
        <dbReference type="ChEBI" id="CHEBI:43474"/>
        <dbReference type="ChEBI" id="CHEBI:57783"/>
        <dbReference type="ChEBI" id="CHEBI:64076"/>
        <dbReference type="ChEBI" id="CHEBI:456215"/>
        <dbReference type="ChEBI" id="CHEBI:456216"/>
        <dbReference type="EC" id="4.2.1.136"/>
    </reaction>
</comment>
<comment type="catalytic activity">
    <reaction evidence="2 18 19">
        <text>(6R)-NADPHX = (6S)-NADPHX</text>
        <dbReference type="Rhea" id="RHEA:32227"/>
        <dbReference type="ChEBI" id="CHEBI:64076"/>
        <dbReference type="ChEBI" id="CHEBI:64077"/>
        <dbReference type="EC" id="5.1.99.6"/>
    </reaction>
</comment>
<keyword evidence="11 18" id="KW-0413">Isomerase</keyword>
<comment type="similarity">
    <text evidence="18">Belongs to the NnrE/AIBP family.</text>
</comment>
<dbReference type="SUPFAM" id="SSF64153">
    <property type="entry name" value="YjeF N-terminal domain-like"/>
    <property type="match status" value="1"/>
</dbReference>
<feature type="binding site" evidence="17">
    <location>
        <position position="393"/>
    </location>
    <ligand>
        <name>(6S)-NADPHX</name>
        <dbReference type="ChEBI" id="CHEBI:64076"/>
    </ligand>
</feature>
<evidence type="ECO:0000256" key="19">
    <source>
        <dbReference type="PIRNR" id="PIRNR017184"/>
    </source>
</evidence>
<evidence type="ECO:0000313" key="23">
    <source>
        <dbReference type="Proteomes" id="UP000179284"/>
    </source>
</evidence>
<dbReference type="EMBL" id="CP017831">
    <property type="protein sequence ID" value="AOZ96164.1"/>
    <property type="molecule type" value="Genomic_DNA"/>
</dbReference>
<evidence type="ECO:0000259" key="21">
    <source>
        <dbReference type="PROSITE" id="PS51385"/>
    </source>
</evidence>
<dbReference type="InterPro" id="IPR004443">
    <property type="entry name" value="YjeF_N_dom"/>
</dbReference>
<keyword evidence="9 18" id="KW-0630">Potassium</keyword>
<feature type="binding site" evidence="18">
    <location>
        <position position="131"/>
    </location>
    <ligand>
        <name>K(+)</name>
        <dbReference type="ChEBI" id="CHEBI:29103"/>
    </ligand>
</feature>
<dbReference type="CDD" id="cd01171">
    <property type="entry name" value="YXKO-related"/>
    <property type="match status" value="1"/>
</dbReference>
<keyword evidence="23" id="KW-1185">Reference proteome</keyword>
<dbReference type="HAMAP" id="MF_01965">
    <property type="entry name" value="NADHX_dehydratase"/>
    <property type="match status" value="1"/>
</dbReference>
<feature type="binding site" evidence="17">
    <location>
        <position position="461"/>
    </location>
    <ligand>
        <name>(6S)-NADPHX</name>
        <dbReference type="ChEBI" id="CHEBI:64076"/>
    </ligand>
</feature>
<dbReference type="OrthoDB" id="9806925at2"/>
<dbReference type="Pfam" id="PF01256">
    <property type="entry name" value="Carb_kinase"/>
    <property type="match status" value="1"/>
</dbReference>